<proteinExistence type="predicted"/>
<dbReference type="AlphaFoldDB" id="A0A6N2BIN7"/>
<dbReference type="EMBL" id="RXGB01002827">
    <property type="protein sequence ID" value="TMW93808.1"/>
    <property type="molecule type" value="Genomic_DNA"/>
</dbReference>
<feature type="non-terminal residue" evidence="1">
    <location>
        <position position="70"/>
    </location>
</feature>
<evidence type="ECO:0000313" key="1">
    <source>
        <dbReference type="EMBL" id="TMW93808.1"/>
    </source>
</evidence>
<reference evidence="1" key="1">
    <citation type="submission" date="2019-05" db="EMBL/GenBank/DDBJ databases">
        <title>The de novo reference genome and transcriptome assemblies of the wild tomato species Solanum chilense.</title>
        <authorList>
            <person name="Stam R."/>
            <person name="Nosenko T."/>
            <person name="Hoerger A.C."/>
            <person name="Stephan W."/>
            <person name="Seidel M.A."/>
            <person name="Kuhn J.M.M."/>
            <person name="Haberer G."/>
            <person name="Tellier A."/>
        </authorList>
    </citation>
    <scope>NUCLEOTIDE SEQUENCE</scope>
    <source>
        <tissue evidence="1">Mature leaves</tissue>
    </source>
</reference>
<comment type="caution">
    <text evidence="1">The sequence shown here is derived from an EMBL/GenBank/DDBJ whole genome shotgun (WGS) entry which is preliminary data.</text>
</comment>
<accession>A0A6N2BIN7</accession>
<sequence length="70" mass="7857">MQRKTSDSLPNWDKGSLLFKAEVWSPCLYPHHLAFNVHPKLCPNSLVIKLTAKVDISIASIKVCDLHTPC</sequence>
<protein>
    <submittedName>
        <fullName evidence="1">Uncharacterized protein</fullName>
    </submittedName>
</protein>
<gene>
    <name evidence="1" type="ORF">EJD97_011132</name>
</gene>
<name>A0A6N2BIN7_SOLCI</name>
<organism evidence="1">
    <name type="scientific">Solanum chilense</name>
    <name type="common">Tomato</name>
    <name type="synonym">Lycopersicon chilense</name>
    <dbReference type="NCBI Taxonomy" id="4083"/>
    <lineage>
        <taxon>Eukaryota</taxon>
        <taxon>Viridiplantae</taxon>
        <taxon>Streptophyta</taxon>
        <taxon>Embryophyta</taxon>
        <taxon>Tracheophyta</taxon>
        <taxon>Spermatophyta</taxon>
        <taxon>Magnoliopsida</taxon>
        <taxon>eudicotyledons</taxon>
        <taxon>Gunneridae</taxon>
        <taxon>Pentapetalae</taxon>
        <taxon>asterids</taxon>
        <taxon>lamiids</taxon>
        <taxon>Solanales</taxon>
        <taxon>Solanaceae</taxon>
        <taxon>Solanoideae</taxon>
        <taxon>Solaneae</taxon>
        <taxon>Solanum</taxon>
        <taxon>Solanum subgen. Lycopersicon</taxon>
    </lineage>
</organism>